<accession>K1RVB4</accession>
<feature type="non-terminal residue" evidence="1">
    <location>
        <position position="289"/>
    </location>
</feature>
<proteinExistence type="predicted"/>
<comment type="caution">
    <text evidence="1">The sequence shown here is derived from an EMBL/GenBank/DDBJ whole genome shotgun (WGS) entry which is preliminary data.</text>
</comment>
<sequence>MGAAVAVRLSGDALTTPDKIASGRQYFIRNFGLAKFMDENYNPMNDYKWWNEILERNAPMYQVDLSVSGGSAKTSYYFSGNYANKTGILPGSELDRYNFRTNIDTRANNWLRLGLNLGLGYQHSSVADTDESMGGLYVSNPVMASLITPPYQPLYDDNGQMLNFFDATQAINPLMTADYMPRWQNRITMNGMAFIELTPVKGLTIRSSLAVDAFDWRSHGASSPETPTPSGKFGTGSASELFQRFYEWTWTNTAEYKHTWNEVHNFTALLGEETLYRNNNSFSVASIGI</sequence>
<gene>
    <name evidence="1" type="ORF">LEA_18459</name>
</gene>
<dbReference type="SUPFAM" id="SSF56935">
    <property type="entry name" value="Porins"/>
    <property type="match status" value="1"/>
</dbReference>
<reference evidence="1" key="1">
    <citation type="journal article" date="2013" name="Environ. Microbiol.">
        <title>Microbiota from the distal guts of lean and obese adolescents exhibit partial functional redundancy besides clear differences in community structure.</title>
        <authorList>
            <person name="Ferrer M."/>
            <person name="Ruiz A."/>
            <person name="Lanza F."/>
            <person name="Haange S.B."/>
            <person name="Oberbach A."/>
            <person name="Till H."/>
            <person name="Bargiela R."/>
            <person name="Campoy C."/>
            <person name="Segura M.T."/>
            <person name="Richter M."/>
            <person name="von Bergen M."/>
            <person name="Seifert J."/>
            <person name="Suarez A."/>
        </authorList>
    </citation>
    <scope>NUCLEOTIDE SEQUENCE</scope>
</reference>
<protein>
    <submittedName>
        <fullName evidence="1">RagA protein</fullName>
    </submittedName>
</protein>
<name>K1RVB4_9ZZZZ</name>
<organism evidence="1">
    <name type="scientific">human gut metagenome</name>
    <dbReference type="NCBI Taxonomy" id="408170"/>
    <lineage>
        <taxon>unclassified sequences</taxon>
        <taxon>metagenomes</taxon>
        <taxon>organismal metagenomes</taxon>
    </lineage>
</organism>
<dbReference type="AlphaFoldDB" id="K1RVB4"/>
<dbReference type="EMBL" id="AJWY01012664">
    <property type="protein sequence ID" value="EKC49308.1"/>
    <property type="molecule type" value="Genomic_DNA"/>
</dbReference>
<evidence type="ECO:0000313" key="1">
    <source>
        <dbReference type="EMBL" id="EKC49308.1"/>
    </source>
</evidence>